<evidence type="ECO:0000313" key="1">
    <source>
        <dbReference type="EMBL" id="KAI3815906.1"/>
    </source>
</evidence>
<accession>A0ACB9J855</accession>
<reference evidence="1 2" key="2">
    <citation type="journal article" date="2022" name="Mol. Ecol. Resour.">
        <title>The genomes of chicory, endive, great burdock and yacon provide insights into Asteraceae paleo-polyploidization history and plant inulin production.</title>
        <authorList>
            <person name="Fan W."/>
            <person name="Wang S."/>
            <person name="Wang H."/>
            <person name="Wang A."/>
            <person name="Jiang F."/>
            <person name="Liu H."/>
            <person name="Zhao H."/>
            <person name="Xu D."/>
            <person name="Zhang Y."/>
        </authorList>
    </citation>
    <scope>NUCLEOTIDE SEQUENCE [LARGE SCALE GENOMIC DNA]</scope>
    <source>
        <strain evidence="2">cv. Yunnan</strain>
        <tissue evidence="1">Leaves</tissue>
    </source>
</reference>
<dbReference type="EMBL" id="CM042022">
    <property type="protein sequence ID" value="KAI3815906.1"/>
    <property type="molecule type" value="Genomic_DNA"/>
</dbReference>
<dbReference type="Proteomes" id="UP001056120">
    <property type="component" value="Linkage Group LG05"/>
</dbReference>
<organism evidence="1 2">
    <name type="scientific">Smallanthus sonchifolius</name>
    <dbReference type="NCBI Taxonomy" id="185202"/>
    <lineage>
        <taxon>Eukaryota</taxon>
        <taxon>Viridiplantae</taxon>
        <taxon>Streptophyta</taxon>
        <taxon>Embryophyta</taxon>
        <taxon>Tracheophyta</taxon>
        <taxon>Spermatophyta</taxon>
        <taxon>Magnoliopsida</taxon>
        <taxon>eudicotyledons</taxon>
        <taxon>Gunneridae</taxon>
        <taxon>Pentapetalae</taxon>
        <taxon>asterids</taxon>
        <taxon>campanulids</taxon>
        <taxon>Asterales</taxon>
        <taxon>Asteraceae</taxon>
        <taxon>Asteroideae</taxon>
        <taxon>Heliantheae alliance</taxon>
        <taxon>Millerieae</taxon>
        <taxon>Smallanthus</taxon>
    </lineage>
</organism>
<sequence length="594" mass="66535">MKALILLPLSFSSLALLFLLVLSLWSICLCNQNSDRVLCIATERLALISLKNDLIDRANRLSSWVGKDCCSWSGVVCDNITGHVLEIHLHGHCHEFSLYETDDERVEASKQMLGGTISPSVIKLLQLRYLDLSCNDFNFSSIPEFIGSFQNLIYLNTSWSQFGGEIPYQLGNLSVLHVLDLHDDRDSGNLYSKSLEWLKNLKALRHLDLGGIDLAKASDWFPVISNLASLLELHFSSCGLNRLPSNPPTVGFTSLIVLDLSFNSFDSMLLPGWIFSLRNLAVLDLTDCQISGVNPGTHGGFFSMPSLRTLRVSRNTFVNSSSLLHGLSNLSNLRVLDVSYCDISSPILGNLQNLSLIVHLDLSNNQIVEEIPQYLSNICNITTLDLQSNNFTGNVSELLERFCECPQFPSLIQSQTALKILDVANANISYTIPNWIWTTFSNLTFLNISHNNIQGKLGNVTFLRPGVALDLSNNRLHGMLPGNFNRADMGFLDLSNNNLSGSIQQFLCSGVQEKRRLRLLDVANNSMSEGTNDEHDDIDWILVIVTLVGLLVGFWVIIIPLFISKRWRNAYYHFLDEILFKLQNFILLLFLCKS</sequence>
<keyword evidence="2" id="KW-1185">Reference proteome</keyword>
<comment type="caution">
    <text evidence="1">The sequence shown here is derived from an EMBL/GenBank/DDBJ whole genome shotgun (WGS) entry which is preliminary data.</text>
</comment>
<gene>
    <name evidence="1" type="ORF">L1987_15589</name>
</gene>
<reference evidence="2" key="1">
    <citation type="journal article" date="2022" name="Mol. Ecol. Resour.">
        <title>The genomes of chicory, endive, great burdock and yacon provide insights into Asteraceae palaeo-polyploidization history and plant inulin production.</title>
        <authorList>
            <person name="Fan W."/>
            <person name="Wang S."/>
            <person name="Wang H."/>
            <person name="Wang A."/>
            <person name="Jiang F."/>
            <person name="Liu H."/>
            <person name="Zhao H."/>
            <person name="Xu D."/>
            <person name="Zhang Y."/>
        </authorList>
    </citation>
    <scope>NUCLEOTIDE SEQUENCE [LARGE SCALE GENOMIC DNA]</scope>
    <source>
        <strain evidence="2">cv. Yunnan</strain>
    </source>
</reference>
<evidence type="ECO:0000313" key="2">
    <source>
        <dbReference type="Proteomes" id="UP001056120"/>
    </source>
</evidence>
<protein>
    <submittedName>
        <fullName evidence="1">Uncharacterized protein</fullName>
    </submittedName>
</protein>
<proteinExistence type="predicted"/>
<name>A0ACB9J855_9ASTR</name>